<comment type="caution">
    <text evidence="1">The sequence shown here is derived from an EMBL/GenBank/DDBJ whole genome shotgun (WGS) entry which is preliminary data.</text>
</comment>
<gene>
    <name evidence="1" type="ORF">FFLO_00822</name>
</gene>
<accession>A0A8K0NVB2</accession>
<keyword evidence="2" id="KW-1185">Reference proteome</keyword>
<protein>
    <submittedName>
        <fullName evidence="1">Uncharacterized protein</fullName>
    </submittedName>
</protein>
<sequence length="180" mass="20120">MAASEATAGSGDERKITCCAALFLSSLRSRAMTRDLRIRVGGILDGVVVKFLLINTVAVYSNLLLRSCAAKVSSWNTADLVHHRSFSRQSGKQGIGAPNSLRMSLTPRCLTLYYVVSILQVETCCDRSDRSRWVPPFTRSHANWIIRQRWIEKKLHALACRGRHSFYRSASGSATYRRIG</sequence>
<evidence type="ECO:0000313" key="1">
    <source>
        <dbReference type="EMBL" id="KAG7571149.1"/>
    </source>
</evidence>
<dbReference type="Proteomes" id="UP000812966">
    <property type="component" value="Unassembled WGS sequence"/>
</dbReference>
<reference evidence="1" key="1">
    <citation type="submission" date="2020-04" db="EMBL/GenBank/DDBJ databases">
        <title>Analysis of mating type loci in Filobasidium floriforme.</title>
        <authorList>
            <person name="Nowrousian M."/>
        </authorList>
    </citation>
    <scope>NUCLEOTIDE SEQUENCE</scope>
    <source>
        <strain evidence="1">CBS 6242</strain>
    </source>
</reference>
<dbReference type="AlphaFoldDB" id="A0A8K0NVB2"/>
<organism evidence="1 2">
    <name type="scientific">Filobasidium floriforme</name>
    <dbReference type="NCBI Taxonomy" id="5210"/>
    <lineage>
        <taxon>Eukaryota</taxon>
        <taxon>Fungi</taxon>
        <taxon>Dikarya</taxon>
        <taxon>Basidiomycota</taxon>
        <taxon>Agaricomycotina</taxon>
        <taxon>Tremellomycetes</taxon>
        <taxon>Filobasidiales</taxon>
        <taxon>Filobasidiaceae</taxon>
        <taxon>Filobasidium</taxon>
    </lineage>
</organism>
<dbReference type="EMBL" id="JABELV010000010">
    <property type="protein sequence ID" value="KAG7571149.1"/>
    <property type="molecule type" value="Genomic_DNA"/>
</dbReference>
<name>A0A8K0NVB2_9TREE</name>
<proteinExistence type="predicted"/>
<evidence type="ECO:0000313" key="2">
    <source>
        <dbReference type="Proteomes" id="UP000812966"/>
    </source>
</evidence>